<dbReference type="InterPro" id="IPR008302">
    <property type="entry name" value="NamZ"/>
</dbReference>
<proteinExistence type="predicted"/>
<name>A0ABS7QL28_9ACTN</name>
<keyword evidence="5" id="KW-1185">Reference proteome</keyword>
<dbReference type="PANTHER" id="PTHR42915:SF1">
    <property type="entry name" value="PEPTIDOGLYCAN BETA-N-ACETYLMURAMIDASE NAMZ"/>
    <property type="match status" value="1"/>
</dbReference>
<protein>
    <submittedName>
        <fullName evidence="4">DUF1343 domain-containing protein</fullName>
    </submittedName>
</protein>
<feature type="signal peptide" evidence="1">
    <location>
        <begin position="1"/>
        <end position="21"/>
    </location>
</feature>
<comment type="caution">
    <text evidence="4">The sequence shown here is derived from an EMBL/GenBank/DDBJ whole genome shotgun (WGS) entry which is preliminary data.</text>
</comment>
<feature type="domain" description="Peptidoglycan beta-N-acetylmuramidase NamZ C-terminal" evidence="3">
    <location>
        <begin position="283"/>
        <end position="434"/>
    </location>
</feature>
<dbReference type="Gene3D" id="3.40.50.12170">
    <property type="entry name" value="Uncharacterised protein PF07075, DUF1343"/>
    <property type="match status" value="1"/>
</dbReference>
<dbReference type="Pfam" id="PF07075">
    <property type="entry name" value="NamZ_N"/>
    <property type="match status" value="1"/>
</dbReference>
<dbReference type="InterPro" id="IPR006311">
    <property type="entry name" value="TAT_signal"/>
</dbReference>
<evidence type="ECO:0000256" key="1">
    <source>
        <dbReference type="SAM" id="SignalP"/>
    </source>
</evidence>
<dbReference type="RefSeq" id="WP_222972945.1">
    <property type="nucleotide sequence ID" value="NZ_JAINVZ010000001.1"/>
</dbReference>
<dbReference type="EMBL" id="JAINVZ010000001">
    <property type="protein sequence ID" value="MBY8883369.1"/>
    <property type="molecule type" value="Genomic_DNA"/>
</dbReference>
<accession>A0ABS7QL28</accession>
<dbReference type="PIRSF" id="PIRSF016719">
    <property type="entry name" value="UCP016719"/>
    <property type="match status" value="1"/>
</dbReference>
<evidence type="ECO:0000259" key="2">
    <source>
        <dbReference type="Pfam" id="PF07075"/>
    </source>
</evidence>
<keyword evidence="1" id="KW-0732">Signal</keyword>
<dbReference type="PROSITE" id="PS51318">
    <property type="entry name" value="TAT"/>
    <property type="match status" value="1"/>
</dbReference>
<feature type="chain" id="PRO_5046740048" evidence="1">
    <location>
        <begin position="22"/>
        <end position="435"/>
    </location>
</feature>
<dbReference type="InterPro" id="IPR048502">
    <property type="entry name" value="NamZ_N"/>
</dbReference>
<evidence type="ECO:0000313" key="4">
    <source>
        <dbReference type="EMBL" id="MBY8883369.1"/>
    </source>
</evidence>
<organism evidence="4 5">
    <name type="scientific">Streptantibioticus parmotrematis</name>
    <dbReference type="NCBI Taxonomy" id="2873249"/>
    <lineage>
        <taxon>Bacteria</taxon>
        <taxon>Bacillati</taxon>
        <taxon>Actinomycetota</taxon>
        <taxon>Actinomycetes</taxon>
        <taxon>Kitasatosporales</taxon>
        <taxon>Streptomycetaceae</taxon>
        <taxon>Streptantibioticus</taxon>
    </lineage>
</organism>
<dbReference type="InterPro" id="IPR048503">
    <property type="entry name" value="NamZ_C"/>
</dbReference>
<dbReference type="PANTHER" id="PTHR42915">
    <property type="entry name" value="HYPOTHETICAL 460 KDA PROTEIN IN FEUA-SIGW INTERGENIC REGION [PRECURSOR]"/>
    <property type="match status" value="1"/>
</dbReference>
<feature type="domain" description="Peptidoglycan beta-N-acetylmuramidase NamZ N-terminal" evidence="2">
    <location>
        <begin position="71"/>
        <end position="278"/>
    </location>
</feature>
<evidence type="ECO:0000313" key="5">
    <source>
        <dbReference type="Proteomes" id="UP001198565"/>
    </source>
</evidence>
<reference evidence="4 5" key="1">
    <citation type="submission" date="2021-08" db="EMBL/GenBank/DDBJ databases">
        <title>Streptomyces sp. PTM05 isolated from lichen.</title>
        <authorList>
            <person name="Somphong A."/>
            <person name="Phongsopitanun W."/>
            <person name="Tanasupawat S."/>
        </authorList>
    </citation>
    <scope>NUCLEOTIDE SEQUENCE [LARGE SCALE GENOMIC DNA]</scope>
    <source>
        <strain evidence="4 5">Ptm05</strain>
    </source>
</reference>
<sequence>MARLSRRGFLAASAVAGPALAAPTAASAAPRTATATSPVASGARGPLADGVVPAADVLAGQDWRTLAGRKVGVLTNPTGVLRDLTHIVDAMTAAGARPIAAFGPEHGFRGTSQAGGSQGDYTDPRTGIPVYDAYNATAQDLAGMYRKAGVDTVVFDIAGVGARFYTYTWTMYVAMWAAVLTGASFVVLDRPNPIGGQAYGPVLDPAFATGVGLKPIAQQPGMTAGELARMFDALYLPDDTGGRRLAELKVEPVRGYRRDALFTDTGLPWVPPSPNMPTGDTALLYPGTCMFEGTLLSEGRGTTRPFEMIGAPGIDWHWAERLNSLGLPGVRFRENYTVPTFDKFTGTTCGGVQIHLTDRRRVDAIRTAVAMIVTARGLYPSVFGWRPDHWIDDLTGSSRLRTMVDAGADTDDVVGAWEDELARFRAAREPFLLYG</sequence>
<dbReference type="Gene3D" id="3.90.1150.140">
    <property type="match status" value="1"/>
</dbReference>
<evidence type="ECO:0000259" key="3">
    <source>
        <dbReference type="Pfam" id="PF20732"/>
    </source>
</evidence>
<dbReference type="Proteomes" id="UP001198565">
    <property type="component" value="Unassembled WGS sequence"/>
</dbReference>
<gene>
    <name evidence="4" type="ORF">K7472_00725</name>
</gene>
<dbReference type="Pfam" id="PF20732">
    <property type="entry name" value="NamZ_C"/>
    <property type="match status" value="1"/>
</dbReference>